<organism evidence="3 4">
    <name type="scientific">Thermococcus barophilus</name>
    <dbReference type="NCBI Taxonomy" id="55802"/>
    <lineage>
        <taxon>Archaea</taxon>
        <taxon>Methanobacteriati</taxon>
        <taxon>Methanobacteriota</taxon>
        <taxon>Thermococci</taxon>
        <taxon>Thermococcales</taxon>
        <taxon>Thermococcaceae</taxon>
        <taxon>Thermococcus</taxon>
    </lineage>
</organism>
<dbReference type="GO" id="GO:0016151">
    <property type="term" value="F:nickel cation binding"/>
    <property type="evidence" value="ECO:0007669"/>
    <property type="project" value="InterPro"/>
</dbReference>
<feature type="binding site" evidence="2">
    <location>
        <position position="65"/>
    </location>
    <ligand>
        <name>Ni(2+)</name>
        <dbReference type="ChEBI" id="CHEBI:49786"/>
    </ligand>
</feature>
<dbReference type="Gene3D" id="1.10.645.10">
    <property type="entry name" value="Cytochrome-c3 Hydrogenase, chain B"/>
    <property type="match status" value="1"/>
</dbReference>
<dbReference type="SUPFAM" id="SSF56762">
    <property type="entry name" value="HydB/Nqo4-like"/>
    <property type="match status" value="1"/>
</dbReference>
<dbReference type="STRING" id="55802.TBCH5v1_1772"/>
<dbReference type="PANTHER" id="PTHR43600">
    <property type="entry name" value="COENZYME F420 HYDROGENASE, SUBUNIT ALPHA"/>
    <property type="match status" value="1"/>
</dbReference>
<dbReference type="EC" id="1.12.98.1" evidence="3"/>
<name>A0A0S1XD27_THEBA</name>
<reference evidence="3 4" key="1">
    <citation type="journal article" date="2016" name="Genome Announc.">
        <title>Complete genome sequence of the hyperthermophilic and piezophilic archaeon Thermococcus barophilus Ch5, capable of growth at the expense of hydrogenogenesis from carbon monoxide and formate.</title>
        <authorList>
            <person name="Oger P."/>
            <person name="Sokolova T.G."/>
            <person name="Kozhevnikova D.A."/>
            <person name="Taranov E.A."/>
            <person name="Vannier P."/>
            <person name="Lee H.S."/>
            <person name="Kwon K.K."/>
            <person name="Kang S.G."/>
            <person name="Lee J.H."/>
            <person name="Bonch-Osmolovskaya E.A."/>
            <person name="Lebedinsky A.V."/>
        </authorList>
    </citation>
    <scope>NUCLEOTIDE SEQUENCE [LARGE SCALE GENOMIC DNA]</scope>
    <source>
        <strain evidence="4">Ch5</strain>
    </source>
</reference>
<keyword evidence="2" id="KW-0479">Metal-binding</keyword>
<dbReference type="PROSITE" id="PS00507">
    <property type="entry name" value="NI_HGENASE_L_1"/>
    <property type="match status" value="1"/>
</dbReference>
<proteinExistence type="predicted"/>
<keyword evidence="2" id="KW-0460">Magnesium</keyword>
<feature type="binding site" evidence="2">
    <location>
        <position position="388"/>
    </location>
    <ligand>
        <name>Mg(2+)</name>
        <dbReference type="ChEBI" id="CHEBI:18420"/>
    </ligand>
</feature>
<dbReference type="GO" id="GO:0050454">
    <property type="term" value="F:coenzyme F420 hydrogenase activity"/>
    <property type="evidence" value="ECO:0007669"/>
    <property type="project" value="UniProtKB-EC"/>
</dbReference>
<dbReference type="PANTHER" id="PTHR43600:SF1">
    <property type="entry name" value="COENZYME F420 HYDROGENASE SUBUNIT ALPHA"/>
    <property type="match status" value="1"/>
</dbReference>
<feature type="binding site" evidence="2">
    <location>
        <position position="349"/>
    </location>
    <ligand>
        <name>Mg(2+)</name>
        <dbReference type="ChEBI" id="CHEBI:18420"/>
    </ligand>
</feature>
<evidence type="ECO:0000313" key="4">
    <source>
        <dbReference type="Proteomes" id="UP000066042"/>
    </source>
</evidence>
<dbReference type="InterPro" id="IPR029014">
    <property type="entry name" value="NiFe-Hase_large"/>
</dbReference>
<gene>
    <name evidence="3" type="primary">frhA2</name>
    <name evidence="3" type="ORF">TBCH5v1_1772</name>
</gene>
<feature type="binding site" evidence="2">
    <location>
        <position position="385"/>
    </location>
    <ligand>
        <name>Fe cation</name>
        <dbReference type="ChEBI" id="CHEBI:24875"/>
    </ligand>
</feature>
<evidence type="ECO:0000256" key="2">
    <source>
        <dbReference type="PIRSR" id="PIRSR601501-1"/>
    </source>
</evidence>
<comment type="cofactor">
    <cofactor evidence="2">
        <name>Ni(2+)</name>
        <dbReference type="ChEBI" id="CHEBI:49786"/>
    </cofactor>
</comment>
<evidence type="ECO:0000313" key="3">
    <source>
        <dbReference type="EMBL" id="ALM75682.1"/>
    </source>
</evidence>
<sequence length="393" mass="44135">MGEYLQIDELCRVAGEAKLVLYHENGEVKRANFIATAPVRGFEKLVIGKNPLFAVEAVMRICGLCHSSHGNAAAEAIENALGILPPRNGLLIREALGLINRIQSHILQLVMVAGDFIIEEKRMGVIFKLMTLHGKISDYLLKLGGAATHPPYLTVGGLLKVPKWSVFNNLKARLPEIKSLWNEILHYLVDEGYLTEIAMELKEKKFTPEYLASHMFYGDEYNVSPDAVKTVPYWDYKGENEDITKEATTQVAFYKGKAVEVGPRARMAIYRSFRDSSLFGIHLARVEEITIALERLEEILDQINMNEPFRTQNIIFGPGRGVGVYEAPRGTLFHYVELGEEGRIQNFKIVVPTMFNIPIMEKAAEGLSIQAAEAVMRLYDPCIPCTTHVVELR</sequence>
<dbReference type="Pfam" id="PF00374">
    <property type="entry name" value="NiFeSe_Hases"/>
    <property type="match status" value="2"/>
</dbReference>
<keyword evidence="1 3" id="KW-0560">Oxidoreductase</keyword>
<protein>
    <submittedName>
        <fullName evidence="3">FrhAGB-like [NiFe]-hydrogenase, alpha subunit</fullName>
        <ecNumber evidence="3">1.12.98.1</ecNumber>
    </submittedName>
</protein>
<evidence type="ECO:0000256" key="1">
    <source>
        <dbReference type="ARBA" id="ARBA00023002"/>
    </source>
</evidence>
<keyword evidence="2" id="KW-0533">Nickel</keyword>
<dbReference type="InterPro" id="IPR018194">
    <property type="entry name" value="Ni-dep_hyd_lsu_Ni_BS"/>
</dbReference>
<dbReference type="Proteomes" id="UP000066042">
    <property type="component" value="Chromosome"/>
</dbReference>
<dbReference type="EMBL" id="CP013050">
    <property type="protein sequence ID" value="ALM75682.1"/>
    <property type="molecule type" value="Genomic_DNA"/>
</dbReference>
<accession>A0A0S1XD27</accession>
<keyword evidence="2" id="KW-0408">Iron</keyword>
<feature type="binding site" evidence="2">
    <location>
        <position position="65"/>
    </location>
    <ligand>
        <name>Fe cation</name>
        <dbReference type="ChEBI" id="CHEBI:24875"/>
    </ligand>
</feature>
<dbReference type="GeneID" id="26137010"/>
<dbReference type="PATRIC" id="fig|55802.8.peg.1750"/>
<comment type="cofactor">
    <cofactor evidence="2">
        <name>Fe cation</name>
        <dbReference type="ChEBI" id="CHEBI:24875"/>
    </cofactor>
</comment>
<dbReference type="InterPro" id="IPR001501">
    <property type="entry name" value="Ni-dep_hyd_lsu"/>
</dbReference>
<feature type="binding site" evidence="2">
    <location>
        <position position="43"/>
    </location>
    <ligand>
        <name>Mg(2+)</name>
        <dbReference type="ChEBI" id="CHEBI:18420"/>
    </ligand>
</feature>
<feature type="binding site" evidence="2">
    <location>
        <position position="382"/>
    </location>
    <ligand>
        <name>Ni(2+)</name>
        <dbReference type="ChEBI" id="CHEBI:49786"/>
    </ligand>
</feature>
<dbReference type="GO" id="GO:0008901">
    <property type="term" value="F:ferredoxin hydrogenase activity"/>
    <property type="evidence" value="ECO:0007669"/>
    <property type="project" value="InterPro"/>
</dbReference>
<feature type="binding site" evidence="2">
    <location>
        <position position="62"/>
    </location>
    <ligand>
        <name>Mg(2+)</name>
        <dbReference type="ChEBI" id="CHEBI:18420"/>
    </ligand>
</feature>
<dbReference type="AlphaFoldDB" id="A0A0S1XD27"/>
<dbReference type="RefSeq" id="WP_056934249.1">
    <property type="nucleotide sequence ID" value="NZ_CP013050.1"/>
</dbReference>